<keyword evidence="1" id="KW-0830">Ubiquinone</keyword>
<protein>
    <submittedName>
        <fullName evidence="1">Ubiquinone biosynthesis monooxygenase COQ6</fullName>
    </submittedName>
</protein>
<evidence type="ECO:0000313" key="1">
    <source>
        <dbReference type="EMBL" id="EGW01646.1"/>
    </source>
</evidence>
<dbReference type="PANTHER" id="PTHR43876">
    <property type="entry name" value="UBIQUINONE BIOSYNTHESIS MONOOXYGENASE COQ6, MITOCHONDRIAL"/>
    <property type="match status" value="1"/>
</dbReference>
<accession>G3HNH7</accession>
<name>G3HNH7_CRIGR</name>
<sequence>MQWSDANHTDFVDSASTMMRYVVSLLKPTKFSARQLPPSIAKVDAKSRALFPLGLGHAAEYVRPRVALIG</sequence>
<organism evidence="1 2">
    <name type="scientific">Cricetulus griseus</name>
    <name type="common">Chinese hamster</name>
    <name type="synonym">Cricetulus barabensis griseus</name>
    <dbReference type="NCBI Taxonomy" id="10029"/>
    <lineage>
        <taxon>Eukaryota</taxon>
        <taxon>Metazoa</taxon>
        <taxon>Chordata</taxon>
        <taxon>Craniata</taxon>
        <taxon>Vertebrata</taxon>
        <taxon>Euteleostomi</taxon>
        <taxon>Mammalia</taxon>
        <taxon>Eutheria</taxon>
        <taxon>Euarchontoglires</taxon>
        <taxon>Glires</taxon>
        <taxon>Rodentia</taxon>
        <taxon>Myomorpha</taxon>
        <taxon>Muroidea</taxon>
        <taxon>Cricetidae</taxon>
        <taxon>Cricetinae</taxon>
        <taxon>Cricetulus</taxon>
    </lineage>
</organism>
<dbReference type="InParanoid" id="G3HNH7"/>
<dbReference type="STRING" id="10029.G3HNH7"/>
<evidence type="ECO:0000313" key="2">
    <source>
        <dbReference type="Proteomes" id="UP000001075"/>
    </source>
</evidence>
<dbReference type="EMBL" id="JH000544">
    <property type="protein sequence ID" value="EGW01646.1"/>
    <property type="molecule type" value="Genomic_DNA"/>
</dbReference>
<gene>
    <name evidence="1" type="ORF">I79_012315</name>
</gene>
<dbReference type="GO" id="GO:0004497">
    <property type="term" value="F:monooxygenase activity"/>
    <property type="evidence" value="ECO:0007669"/>
    <property type="project" value="UniProtKB-KW"/>
</dbReference>
<dbReference type="PaxDb" id="10029-XP_007622191.1"/>
<dbReference type="InterPro" id="IPR051205">
    <property type="entry name" value="UbiH/COQ6_monooxygenase"/>
</dbReference>
<keyword evidence="1" id="KW-0503">Monooxygenase</keyword>
<proteinExistence type="predicted"/>
<dbReference type="eggNOG" id="KOG3855">
    <property type="taxonomic scope" value="Eukaryota"/>
</dbReference>
<dbReference type="Proteomes" id="UP000001075">
    <property type="component" value="Unassembled WGS sequence"/>
</dbReference>
<reference evidence="2" key="1">
    <citation type="journal article" date="2011" name="Nat. Biotechnol.">
        <title>The genomic sequence of the Chinese hamster ovary (CHO)-K1 cell line.</title>
        <authorList>
            <person name="Xu X."/>
            <person name="Nagarajan H."/>
            <person name="Lewis N.E."/>
            <person name="Pan S."/>
            <person name="Cai Z."/>
            <person name="Liu X."/>
            <person name="Chen W."/>
            <person name="Xie M."/>
            <person name="Wang W."/>
            <person name="Hammond S."/>
            <person name="Andersen M.R."/>
            <person name="Neff N."/>
            <person name="Passarelli B."/>
            <person name="Koh W."/>
            <person name="Fan H.C."/>
            <person name="Wang J."/>
            <person name="Gui Y."/>
            <person name="Lee K.H."/>
            <person name="Betenbaugh M.J."/>
            <person name="Quake S.R."/>
            <person name="Famili I."/>
            <person name="Palsson B.O."/>
            <person name="Wang J."/>
        </authorList>
    </citation>
    <scope>NUCLEOTIDE SEQUENCE [LARGE SCALE GENOMIC DNA]</scope>
    <source>
        <strain evidence="2">CHO K1 cell line</strain>
    </source>
</reference>
<dbReference type="AlphaFoldDB" id="G3HNH7"/>
<dbReference type="GO" id="GO:0005739">
    <property type="term" value="C:mitochondrion"/>
    <property type="evidence" value="ECO:0007669"/>
    <property type="project" value="TreeGrafter"/>
</dbReference>
<dbReference type="PANTHER" id="PTHR43876:SF7">
    <property type="entry name" value="UBIQUINONE BIOSYNTHESIS MONOOXYGENASE COQ6, MITOCHONDRIAL"/>
    <property type="match status" value="1"/>
</dbReference>
<keyword evidence="1" id="KW-0560">Oxidoreductase</keyword>